<evidence type="ECO:0000313" key="1">
    <source>
        <dbReference type="EMBL" id="KXB59053.1"/>
    </source>
</evidence>
<gene>
    <name evidence="1" type="ORF">HMPREF1866_01077</name>
</gene>
<dbReference type="AlphaFoldDB" id="A0A133ZUG0"/>
<comment type="caution">
    <text evidence="1">The sequence shown here is derived from an EMBL/GenBank/DDBJ whole genome shotgun (WGS) entry which is preliminary data.</text>
</comment>
<sequence>MAYTKENFEEWIILIDSKMDYFTDAFAGENNLKLDYSIESLDRIENWILTNYSEIKDLIGDSKTLDYLTVYIGETFRKYIGGEWFIDLKNKKNAYYSMPVLTSPDYIGEVYKAPMTYATACINRKKGDYISTILKNCMENMNIR</sequence>
<dbReference type="RefSeq" id="WP_060930938.1">
    <property type="nucleotide sequence ID" value="NZ_KQ959800.1"/>
</dbReference>
<name>A0A133ZUG0_9FIRM</name>
<dbReference type="EMBL" id="LSDA01000040">
    <property type="protein sequence ID" value="KXB59053.1"/>
    <property type="molecule type" value="Genomic_DNA"/>
</dbReference>
<evidence type="ECO:0008006" key="3">
    <source>
        <dbReference type="Google" id="ProtNLM"/>
    </source>
</evidence>
<dbReference type="OrthoDB" id="8779193at2"/>
<dbReference type="STRING" id="467210.HMPREF1866_01077"/>
<accession>A0A133ZUG0</accession>
<protein>
    <recommendedName>
        <fullName evidence="3">DUF3806 domain-containing protein</fullName>
    </recommendedName>
</protein>
<reference evidence="2" key="1">
    <citation type="submission" date="2016-01" db="EMBL/GenBank/DDBJ databases">
        <authorList>
            <person name="Mitreva M."/>
            <person name="Pepin K.H."/>
            <person name="Mihindukulasuriya K.A."/>
            <person name="Fulton R."/>
            <person name="Fronick C."/>
            <person name="O'Laughlin M."/>
            <person name="Miner T."/>
            <person name="Herter B."/>
            <person name="Rosa B.A."/>
            <person name="Cordes M."/>
            <person name="Tomlinson C."/>
            <person name="Wollam A."/>
            <person name="Palsikar V.B."/>
            <person name="Mardis E.R."/>
            <person name="Wilson R.K."/>
        </authorList>
    </citation>
    <scope>NUCLEOTIDE SEQUENCE [LARGE SCALE GENOMIC DNA]</scope>
    <source>
        <strain evidence="2">DNF00896</strain>
    </source>
</reference>
<dbReference type="PATRIC" id="fig|467210.3.peg.1066"/>
<proteinExistence type="predicted"/>
<keyword evidence="2" id="KW-1185">Reference proteome</keyword>
<dbReference type="Proteomes" id="UP000070394">
    <property type="component" value="Unassembled WGS sequence"/>
</dbReference>
<organism evidence="1 2">
    <name type="scientific">Lachnoanaerobaculum saburreum</name>
    <dbReference type="NCBI Taxonomy" id="467210"/>
    <lineage>
        <taxon>Bacteria</taxon>
        <taxon>Bacillati</taxon>
        <taxon>Bacillota</taxon>
        <taxon>Clostridia</taxon>
        <taxon>Lachnospirales</taxon>
        <taxon>Lachnospiraceae</taxon>
        <taxon>Lachnoanaerobaculum</taxon>
    </lineage>
</organism>
<evidence type="ECO:0000313" key="2">
    <source>
        <dbReference type="Proteomes" id="UP000070394"/>
    </source>
</evidence>